<dbReference type="GO" id="GO:0006488">
    <property type="term" value="P:dolichol-linked oligosaccharide biosynthetic process"/>
    <property type="evidence" value="ECO:0007669"/>
    <property type="project" value="InterPro"/>
</dbReference>
<evidence type="ECO:0000256" key="1">
    <source>
        <dbReference type="ARBA" id="ARBA00004127"/>
    </source>
</evidence>
<dbReference type="PANTHER" id="PTHR14624">
    <property type="entry name" value="DFG10 PROTEIN"/>
    <property type="match status" value="1"/>
</dbReference>
<dbReference type="InterPro" id="IPR039698">
    <property type="entry name" value="Dfg10/SRD5A3"/>
</dbReference>
<comment type="caution">
    <text evidence="7">The sequence shown here is derived from an EMBL/GenBank/DDBJ whole genome shotgun (WGS) entry which is preliminary data.</text>
</comment>
<proteinExistence type="predicted"/>
<evidence type="ECO:0000313" key="8">
    <source>
        <dbReference type="Proteomes" id="UP000179807"/>
    </source>
</evidence>
<dbReference type="RefSeq" id="XP_068364849.1">
    <property type="nucleotide sequence ID" value="XM_068500383.1"/>
</dbReference>
<keyword evidence="4 5" id="KW-0472">Membrane</keyword>
<feature type="transmembrane region" description="Helical" evidence="5">
    <location>
        <begin position="116"/>
        <end position="137"/>
    </location>
</feature>
<protein>
    <submittedName>
        <fullName evidence="7">Polyprenol reductase</fullName>
    </submittedName>
</protein>
<dbReference type="GO" id="GO:0005783">
    <property type="term" value="C:endoplasmic reticulum"/>
    <property type="evidence" value="ECO:0007669"/>
    <property type="project" value="TreeGrafter"/>
</dbReference>
<keyword evidence="3 5" id="KW-1133">Transmembrane helix</keyword>
<gene>
    <name evidence="7" type="primary">DFG10</name>
    <name evidence="7" type="ORF">TRFO_18778</name>
</gene>
<dbReference type="OrthoDB" id="541710at2759"/>
<evidence type="ECO:0000259" key="6">
    <source>
        <dbReference type="Pfam" id="PF02544"/>
    </source>
</evidence>
<evidence type="ECO:0000256" key="2">
    <source>
        <dbReference type="ARBA" id="ARBA00022692"/>
    </source>
</evidence>
<dbReference type="Pfam" id="PF02544">
    <property type="entry name" value="Steroid_dh"/>
    <property type="match status" value="1"/>
</dbReference>
<evidence type="ECO:0000313" key="7">
    <source>
        <dbReference type="EMBL" id="OHT11713.1"/>
    </source>
</evidence>
<dbReference type="Proteomes" id="UP000179807">
    <property type="component" value="Unassembled WGS sequence"/>
</dbReference>
<dbReference type="InterPro" id="IPR001104">
    <property type="entry name" value="3-oxo-5_a-steroid_4-DH_C"/>
</dbReference>
<dbReference type="PANTHER" id="PTHR14624:SF0">
    <property type="entry name" value="POLYPRENOL REDUCTASE"/>
    <property type="match status" value="1"/>
</dbReference>
<evidence type="ECO:0000256" key="5">
    <source>
        <dbReference type="SAM" id="Phobius"/>
    </source>
</evidence>
<dbReference type="VEuPathDB" id="TrichDB:TRFO_18778"/>
<dbReference type="PROSITE" id="PS50244">
    <property type="entry name" value="S5A_REDUCTASE"/>
    <property type="match status" value="1"/>
</dbReference>
<comment type="subcellular location">
    <subcellularLocation>
        <location evidence="1">Endomembrane system</location>
        <topology evidence="1">Multi-pass membrane protein</topology>
    </subcellularLocation>
</comment>
<evidence type="ECO:0000256" key="3">
    <source>
        <dbReference type="ARBA" id="ARBA00022989"/>
    </source>
</evidence>
<organism evidence="7 8">
    <name type="scientific">Tritrichomonas foetus</name>
    <dbReference type="NCBI Taxonomy" id="1144522"/>
    <lineage>
        <taxon>Eukaryota</taxon>
        <taxon>Metamonada</taxon>
        <taxon>Parabasalia</taxon>
        <taxon>Tritrichomonadida</taxon>
        <taxon>Tritrichomonadidae</taxon>
        <taxon>Tritrichomonas</taxon>
    </lineage>
</organism>
<keyword evidence="2 5" id="KW-0812">Transmembrane</keyword>
<feature type="transmembrane region" description="Helical" evidence="5">
    <location>
        <begin position="12"/>
        <end position="30"/>
    </location>
</feature>
<dbReference type="GeneID" id="94835087"/>
<dbReference type="EMBL" id="MLAK01000581">
    <property type="protein sequence ID" value="OHT11713.1"/>
    <property type="molecule type" value="Genomic_DNA"/>
</dbReference>
<sequence length="249" mass="29638">MLPEIIEFGISLLPYILPLLWICAIIVYSAKFFSSSWDQFTRFGKLENTNAWFNMPTISNKIGWIIFYSFSCFMFLITFLIRFPPSFSNILLCIHSFRRLNESLFITKFSNRKMHLINFLAGLLFYAMAPITLAYCSNSDNDYYILLIFLAFVLNIFQFLSHQKLSALKKYSIPNGWLFTKLTSPHYFLEIVLYFVYFLLSPHVLTFLMFTFVFINLSHQSIMTYQWYIDKFGIEFTSLHRYIIIPFIY</sequence>
<feature type="transmembrane region" description="Helical" evidence="5">
    <location>
        <begin position="62"/>
        <end position="81"/>
    </location>
</feature>
<feature type="transmembrane region" description="Helical" evidence="5">
    <location>
        <begin position="191"/>
        <end position="215"/>
    </location>
</feature>
<accession>A0A1J4KK91</accession>
<evidence type="ECO:0000256" key="4">
    <source>
        <dbReference type="ARBA" id="ARBA00023136"/>
    </source>
</evidence>
<dbReference type="GO" id="GO:0003865">
    <property type="term" value="F:3-oxo-5-alpha-steroid 4-dehydrogenase activity"/>
    <property type="evidence" value="ECO:0007669"/>
    <property type="project" value="TreeGrafter"/>
</dbReference>
<feature type="transmembrane region" description="Helical" evidence="5">
    <location>
        <begin position="143"/>
        <end position="160"/>
    </location>
</feature>
<keyword evidence="8" id="KW-1185">Reference proteome</keyword>
<dbReference type="GO" id="GO:0016095">
    <property type="term" value="P:polyprenol catabolic process"/>
    <property type="evidence" value="ECO:0007669"/>
    <property type="project" value="TreeGrafter"/>
</dbReference>
<dbReference type="AlphaFoldDB" id="A0A1J4KK91"/>
<feature type="domain" description="3-oxo-5-alpha-steroid 4-dehydrogenase C-terminal" evidence="6">
    <location>
        <begin position="117"/>
        <end position="249"/>
    </location>
</feature>
<name>A0A1J4KK91_9EUKA</name>
<dbReference type="UniPathway" id="UPA00378"/>
<reference evidence="7" key="1">
    <citation type="submission" date="2016-10" db="EMBL/GenBank/DDBJ databases">
        <authorList>
            <person name="Benchimol M."/>
            <person name="Almeida L.G."/>
            <person name="Vasconcelos A.T."/>
            <person name="Perreira-Neves A."/>
            <person name="Rosa I.A."/>
            <person name="Tasca T."/>
            <person name="Bogo M.R."/>
            <person name="de Souza W."/>
        </authorList>
    </citation>
    <scope>NUCLEOTIDE SEQUENCE [LARGE SCALE GENOMIC DNA]</scope>
    <source>
        <strain evidence="7">K</strain>
    </source>
</reference>